<protein>
    <recommendedName>
        <fullName evidence="3">DUF7344 domain-containing protein</fullName>
    </recommendedName>
</protein>
<evidence type="ECO:0000259" key="3">
    <source>
        <dbReference type="Pfam" id="PF24035"/>
    </source>
</evidence>
<name>A0A1G9E5B2_9EURY</name>
<accession>A0A1G9E5B2</accession>
<dbReference type="AlphaFoldDB" id="A0A1G9E5B2"/>
<keyword evidence="5" id="KW-1185">Reference proteome</keyword>
<dbReference type="RefSeq" id="WP_090310506.1">
    <property type="nucleotide sequence ID" value="NZ_FNFE01000006.1"/>
</dbReference>
<dbReference type="Pfam" id="PF24035">
    <property type="entry name" value="DUF7344"/>
    <property type="match status" value="1"/>
</dbReference>
<feature type="domain" description="DUF7344" evidence="3">
    <location>
        <begin position="33"/>
        <end position="112"/>
    </location>
</feature>
<dbReference type="OrthoDB" id="331021at2157"/>
<gene>
    <name evidence="4" type="ORF">SAMN04515672_3763</name>
</gene>
<keyword evidence="2" id="KW-0812">Transmembrane</keyword>
<evidence type="ECO:0000256" key="2">
    <source>
        <dbReference type="SAM" id="Phobius"/>
    </source>
</evidence>
<dbReference type="Proteomes" id="UP000198882">
    <property type="component" value="Unassembled WGS sequence"/>
</dbReference>
<evidence type="ECO:0000256" key="1">
    <source>
        <dbReference type="SAM" id="MobiDB-lite"/>
    </source>
</evidence>
<sequence length="189" mass="20729">MAPSASSPRSVGEETSRASTADDDSSLDPDDIYHILQTRRRRDVLRYLRTNDDPVLLSDLAEQVAAWEHDTTVENLHSDQRQRVYISLYQSHLPKLDTRGIINYDKDRGTITATDLTPQFDPYLAGVESSASDDPWPYRYAGTVGCSGLLLAVTASGLVSVPWLAVSVLTVLAFAVVTAVHVYSAFAEA</sequence>
<dbReference type="InterPro" id="IPR055768">
    <property type="entry name" value="DUF7344"/>
</dbReference>
<reference evidence="5" key="1">
    <citation type="submission" date="2016-10" db="EMBL/GenBank/DDBJ databases">
        <authorList>
            <person name="Varghese N."/>
            <person name="Submissions S."/>
        </authorList>
    </citation>
    <scope>NUCLEOTIDE SEQUENCE [LARGE SCALE GENOMIC DNA]</scope>
    <source>
        <strain evidence="5">B4,CECT 8067,JCM 17497</strain>
    </source>
</reference>
<dbReference type="EMBL" id="FNFE01000006">
    <property type="protein sequence ID" value="SDK71280.1"/>
    <property type="molecule type" value="Genomic_DNA"/>
</dbReference>
<feature type="region of interest" description="Disordered" evidence="1">
    <location>
        <begin position="1"/>
        <end position="30"/>
    </location>
</feature>
<proteinExistence type="predicted"/>
<evidence type="ECO:0000313" key="4">
    <source>
        <dbReference type="EMBL" id="SDK71280.1"/>
    </source>
</evidence>
<evidence type="ECO:0000313" key="5">
    <source>
        <dbReference type="Proteomes" id="UP000198882"/>
    </source>
</evidence>
<feature type="compositionally biased region" description="Acidic residues" evidence="1">
    <location>
        <begin position="21"/>
        <end position="30"/>
    </location>
</feature>
<organism evidence="4 5">
    <name type="scientific">Natronorubrum texcoconense</name>
    <dbReference type="NCBI Taxonomy" id="1095776"/>
    <lineage>
        <taxon>Archaea</taxon>
        <taxon>Methanobacteriati</taxon>
        <taxon>Methanobacteriota</taxon>
        <taxon>Stenosarchaea group</taxon>
        <taxon>Halobacteria</taxon>
        <taxon>Halobacteriales</taxon>
        <taxon>Natrialbaceae</taxon>
        <taxon>Natronorubrum</taxon>
    </lineage>
</organism>
<keyword evidence="2" id="KW-0472">Membrane</keyword>
<feature type="transmembrane region" description="Helical" evidence="2">
    <location>
        <begin position="165"/>
        <end position="186"/>
    </location>
</feature>
<keyword evidence="2" id="KW-1133">Transmembrane helix</keyword>